<dbReference type="GO" id="GO:0005634">
    <property type="term" value="C:nucleus"/>
    <property type="evidence" value="ECO:0007669"/>
    <property type="project" value="UniProtKB-SubCell"/>
</dbReference>
<dbReference type="PANTHER" id="PTHR46481:SF10">
    <property type="entry name" value="ZINC FINGER BED DOMAIN-CONTAINING PROTEIN 39"/>
    <property type="match status" value="1"/>
</dbReference>
<keyword evidence="4" id="KW-0862">Zinc</keyword>
<evidence type="ECO:0000256" key="3">
    <source>
        <dbReference type="ARBA" id="ARBA00022771"/>
    </source>
</evidence>
<dbReference type="Proteomes" id="UP000076798">
    <property type="component" value="Unassembled WGS sequence"/>
</dbReference>
<proteinExistence type="predicted"/>
<sequence>WGGAEDQAKEIAKGNRNAVNWQAEARKVLHQHVSDSFHPTIYTLLEDVNEEFIDPFEKKKKQQRANRAPREDWKAELDRYLADDALDVDVSTDLVNWWSKKSDVYPTLASLAIDVLPVQASAVPCERLFSSGKLTAGALRSRLTNKRFEQLQLLKFAWRSDLTDLAAANSEDIEQVEGFMDAFVEMIEEEEEEAKTAV</sequence>
<keyword evidence="5" id="KW-0539">Nucleus</keyword>
<dbReference type="OrthoDB" id="3262464at2759"/>
<dbReference type="InterPro" id="IPR012337">
    <property type="entry name" value="RNaseH-like_sf"/>
</dbReference>
<evidence type="ECO:0000256" key="4">
    <source>
        <dbReference type="ARBA" id="ARBA00022833"/>
    </source>
</evidence>
<keyword evidence="3" id="KW-0863">Zinc-finger</keyword>
<dbReference type="STRING" id="1314776.A0A165WG56"/>
<comment type="subcellular location">
    <subcellularLocation>
        <location evidence="1">Nucleus</location>
    </subcellularLocation>
</comment>
<feature type="domain" description="HAT C-terminal dimerisation" evidence="6">
    <location>
        <begin position="76"/>
        <end position="155"/>
    </location>
</feature>
<evidence type="ECO:0000256" key="1">
    <source>
        <dbReference type="ARBA" id="ARBA00004123"/>
    </source>
</evidence>
<feature type="non-terminal residue" evidence="7">
    <location>
        <position position="1"/>
    </location>
</feature>
<dbReference type="InterPro" id="IPR008906">
    <property type="entry name" value="HATC_C_dom"/>
</dbReference>
<gene>
    <name evidence="7" type="ORF">SISSUDRAFT_1108233</name>
</gene>
<dbReference type="EMBL" id="KV428844">
    <property type="protein sequence ID" value="KZT31116.1"/>
    <property type="molecule type" value="Genomic_DNA"/>
</dbReference>
<protein>
    <recommendedName>
        <fullName evidence="6">HAT C-terminal dimerisation domain-containing protein</fullName>
    </recommendedName>
</protein>
<evidence type="ECO:0000313" key="7">
    <source>
        <dbReference type="EMBL" id="KZT31116.1"/>
    </source>
</evidence>
<name>A0A165WG56_9AGAM</name>
<accession>A0A165WG56</accession>
<reference evidence="7 8" key="1">
    <citation type="journal article" date="2016" name="Mol. Biol. Evol.">
        <title>Comparative Genomics of Early-Diverging Mushroom-Forming Fungi Provides Insights into the Origins of Lignocellulose Decay Capabilities.</title>
        <authorList>
            <person name="Nagy L.G."/>
            <person name="Riley R."/>
            <person name="Tritt A."/>
            <person name="Adam C."/>
            <person name="Daum C."/>
            <person name="Floudas D."/>
            <person name="Sun H."/>
            <person name="Yadav J.S."/>
            <person name="Pangilinan J."/>
            <person name="Larsson K.H."/>
            <person name="Matsuura K."/>
            <person name="Barry K."/>
            <person name="Labutti K."/>
            <person name="Kuo R."/>
            <person name="Ohm R.A."/>
            <person name="Bhattacharya S.S."/>
            <person name="Shirouzu T."/>
            <person name="Yoshinaga Y."/>
            <person name="Martin F.M."/>
            <person name="Grigoriev I.V."/>
            <person name="Hibbett D.S."/>
        </authorList>
    </citation>
    <scope>NUCLEOTIDE SEQUENCE [LARGE SCALE GENOMIC DNA]</scope>
    <source>
        <strain evidence="7 8">HHB10207 ss-3</strain>
    </source>
</reference>
<dbReference type="GO" id="GO:0046983">
    <property type="term" value="F:protein dimerization activity"/>
    <property type="evidence" value="ECO:0007669"/>
    <property type="project" value="InterPro"/>
</dbReference>
<evidence type="ECO:0000313" key="8">
    <source>
        <dbReference type="Proteomes" id="UP000076798"/>
    </source>
</evidence>
<dbReference type="PANTHER" id="PTHR46481">
    <property type="entry name" value="ZINC FINGER BED DOMAIN-CONTAINING PROTEIN 4"/>
    <property type="match status" value="1"/>
</dbReference>
<evidence type="ECO:0000256" key="5">
    <source>
        <dbReference type="ARBA" id="ARBA00023242"/>
    </source>
</evidence>
<dbReference type="InterPro" id="IPR052035">
    <property type="entry name" value="ZnF_BED_domain_contain"/>
</dbReference>
<organism evidence="7 8">
    <name type="scientific">Sistotremastrum suecicum HHB10207 ss-3</name>
    <dbReference type="NCBI Taxonomy" id="1314776"/>
    <lineage>
        <taxon>Eukaryota</taxon>
        <taxon>Fungi</taxon>
        <taxon>Dikarya</taxon>
        <taxon>Basidiomycota</taxon>
        <taxon>Agaricomycotina</taxon>
        <taxon>Agaricomycetes</taxon>
        <taxon>Sistotremastrales</taxon>
        <taxon>Sistotremastraceae</taxon>
        <taxon>Sistotremastrum</taxon>
    </lineage>
</organism>
<dbReference type="SUPFAM" id="SSF53098">
    <property type="entry name" value="Ribonuclease H-like"/>
    <property type="match status" value="1"/>
</dbReference>
<keyword evidence="2" id="KW-0479">Metal-binding</keyword>
<keyword evidence="8" id="KW-1185">Reference proteome</keyword>
<dbReference type="AlphaFoldDB" id="A0A165WG56"/>
<evidence type="ECO:0000259" key="6">
    <source>
        <dbReference type="Pfam" id="PF05699"/>
    </source>
</evidence>
<evidence type="ECO:0000256" key="2">
    <source>
        <dbReference type="ARBA" id="ARBA00022723"/>
    </source>
</evidence>
<dbReference type="Pfam" id="PF05699">
    <property type="entry name" value="Dimer_Tnp_hAT"/>
    <property type="match status" value="1"/>
</dbReference>
<dbReference type="GO" id="GO:0008270">
    <property type="term" value="F:zinc ion binding"/>
    <property type="evidence" value="ECO:0007669"/>
    <property type="project" value="UniProtKB-KW"/>
</dbReference>